<dbReference type="Proteomes" id="UP000051952">
    <property type="component" value="Unassembled WGS sequence"/>
</dbReference>
<feature type="region of interest" description="Disordered" evidence="1">
    <location>
        <begin position="234"/>
        <end position="255"/>
    </location>
</feature>
<accession>A0A0S4IRP1</accession>
<dbReference type="InterPro" id="IPR032675">
    <property type="entry name" value="LRR_dom_sf"/>
</dbReference>
<dbReference type="VEuPathDB" id="TriTrypDB:BSAL_62300"/>
<dbReference type="Gene3D" id="3.80.10.10">
    <property type="entry name" value="Ribonuclease Inhibitor"/>
    <property type="match status" value="1"/>
</dbReference>
<protein>
    <submittedName>
        <fullName evidence="2">Uncharacterized protein</fullName>
    </submittedName>
</protein>
<name>A0A0S4IRP1_BODSA</name>
<dbReference type="SUPFAM" id="SSF52047">
    <property type="entry name" value="RNI-like"/>
    <property type="match status" value="1"/>
</dbReference>
<feature type="compositionally biased region" description="Polar residues" evidence="1">
    <location>
        <begin position="45"/>
        <end position="55"/>
    </location>
</feature>
<evidence type="ECO:0000256" key="1">
    <source>
        <dbReference type="SAM" id="MobiDB-lite"/>
    </source>
</evidence>
<dbReference type="AlphaFoldDB" id="A0A0S4IRP1"/>
<evidence type="ECO:0000313" key="2">
    <source>
        <dbReference type="EMBL" id="CUF41568.1"/>
    </source>
</evidence>
<evidence type="ECO:0000313" key="3">
    <source>
        <dbReference type="Proteomes" id="UP000051952"/>
    </source>
</evidence>
<proteinExistence type="predicted"/>
<sequence length="688" mass="73144">MSADLGMDDSALDPLSARAMEVATECIKSITAAWDSWSDILISAQGNSCSQSPSPATAGVSATGGDTKTRSHSSMHPTILKMVRIFVDGSCERARNRSPSPSASPQKDSSPQSAARVFPTADPSIVAMLHDVGSLLFHLEFDELGVDGRLIRACLVDPETKKQAITLPSVPLAPSVIRSLANKYGVLKEEEDCSMIHRPDTPESTTLRIFLRSLLVMAVAEIPEGAHIIAASPSPSKMPAHVPLPPTGPLKSAAPRRLLFPDDDEALPLSETELADQQAAELAAKQAADLAAKQAAELAAQQAAELAAKQAADLADQQAAELAAKQAAELAAKQAAELATQQAADLAAKQAAKDAAAQELHKRKLEESTARRVADLVKSTKSAPPPRAAAVEKAVPLDPQVLRNATSEPFQRRMRCATAAPTKTSFQNQSVSQKNVVEDLITEIGSGAQNRLLANFFASGRLRLGTLVSWVDEPQLSRILDEVVKSALLDSGRSVAQQMVCLDLIGCTQVDTTKVCDALCRVVASCPKLRHVLYHTDGLVDSAPLTALDVAIHNRSLDNAVQHAALSIRSRMSPTVSRPLSNVVDLSHLGLEDRHVDILCSALEEYFAYLWQHDTADTSTSQPPIRKLLLIGNSISNVGANKLLSALLSSPRSTIVAVNLSENVAISSEMMAKISAASIAKTQNLILS</sequence>
<dbReference type="EMBL" id="CYKH01000319">
    <property type="protein sequence ID" value="CUF41568.1"/>
    <property type="molecule type" value="Genomic_DNA"/>
</dbReference>
<feature type="region of interest" description="Disordered" evidence="1">
    <location>
        <begin position="93"/>
        <end position="116"/>
    </location>
</feature>
<organism evidence="2 3">
    <name type="scientific">Bodo saltans</name>
    <name type="common">Flagellated protozoan</name>
    <dbReference type="NCBI Taxonomy" id="75058"/>
    <lineage>
        <taxon>Eukaryota</taxon>
        <taxon>Discoba</taxon>
        <taxon>Euglenozoa</taxon>
        <taxon>Kinetoplastea</taxon>
        <taxon>Metakinetoplastina</taxon>
        <taxon>Eubodonida</taxon>
        <taxon>Bodonidae</taxon>
        <taxon>Bodo</taxon>
    </lineage>
</organism>
<gene>
    <name evidence="2" type="ORF">BSAL_62300</name>
</gene>
<feature type="region of interest" description="Disordered" evidence="1">
    <location>
        <begin position="45"/>
        <end position="74"/>
    </location>
</feature>
<keyword evidence="3" id="KW-1185">Reference proteome</keyword>
<reference evidence="3" key="1">
    <citation type="submission" date="2015-09" db="EMBL/GenBank/DDBJ databases">
        <authorList>
            <consortium name="Pathogen Informatics"/>
        </authorList>
    </citation>
    <scope>NUCLEOTIDE SEQUENCE [LARGE SCALE GENOMIC DNA]</scope>
    <source>
        <strain evidence="3">Lake Konstanz</strain>
    </source>
</reference>